<evidence type="ECO:0000259" key="1">
    <source>
        <dbReference type="Pfam" id="PF20250"/>
    </source>
</evidence>
<name>E6W0N1_DESIS</name>
<organism evidence="2 3">
    <name type="scientific">Desulfurispirillum indicum (strain ATCC BAA-1389 / DSM 22839 / S5)</name>
    <dbReference type="NCBI Taxonomy" id="653733"/>
    <lineage>
        <taxon>Bacteria</taxon>
        <taxon>Pseudomonadati</taxon>
        <taxon>Chrysiogenota</taxon>
        <taxon>Chrysiogenia</taxon>
        <taxon>Chrysiogenales</taxon>
        <taxon>Chrysiogenaceae</taxon>
        <taxon>Desulfurispirillum</taxon>
    </lineage>
</organism>
<dbReference type="PANTHER" id="PTHR38032:SF1">
    <property type="entry name" value="RNA-BINDING PROTEIN KHPB N-TERMINAL DOMAIN-CONTAINING PROTEIN"/>
    <property type="match status" value="1"/>
</dbReference>
<dbReference type="STRING" id="653733.Selin_0535"/>
<dbReference type="Pfam" id="PF20250">
    <property type="entry name" value="FapA_N"/>
    <property type="match status" value="1"/>
</dbReference>
<protein>
    <recommendedName>
        <fullName evidence="1">Flagellar Assembly Protein A N-terminal region domain-containing protein</fullName>
    </recommendedName>
</protein>
<feature type="domain" description="Flagellar Assembly Protein A N-terminal region" evidence="1">
    <location>
        <begin position="12"/>
        <end position="189"/>
    </location>
</feature>
<dbReference type="InterPro" id="IPR046865">
    <property type="entry name" value="FapA_b_solenoid"/>
</dbReference>
<dbReference type="AlphaFoldDB" id="E6W0N1"/>
<keyword evidence="3" id="KW-1185">Reference proteome</keyword>
<accession>E6W0N1</accession>
<dbReference type="OrthoDB" id="9816426at2"/>
<dbReference type="InParanoid" id="E6W0N1"/>
<dbReference type="EMBL" id="CP002432">
    <property type="protein sequence ID" value="ADU65283.1"/>
    <property type="molecule type" value="Genomic_DNA"/>
</dbReference>
<evidence type="ECO:0000313" key="3">
    <source>
        <dbReference type="Proteomes" id="UP000002572"/>
    </source>
</evidence>
<dbReference type="RefSeq" id="WP_013505171.1">
    <property type="nucleotide sequence ID" value="NC_014836.1"/>
</dbReference>
<dbReference type="Pfam" id="PF03961">
    <property type="entry name" value="FapA"/>
    <property type="match status" value="1"/>
</dbReference>
<sequence length="468" mass="51556">MFKRVAVNQSVAVEVTDDKLEAYLIARAPRDLAISVWEDAYMAAEIAEPYVIDLTHDLVDLLDEAQSGNSNAFPAELLLAKGIPPKHGKNSFINYIINFEENPGTVDEKTGKINFKERDLVKEVDEGDEILELIKASRGEAGFDIFGEPVPAKDGENVTTVNAGEGVIVDDMGDKVVYRAAKKGVVLLQGKEVHVSEILIIKTDVDYSTGNIRFNGSVTISGSVKSGFEVEATGDVVIEGFVEKDALVKGETIIVQSGCYGKIHARKTAQLEFLENATAFSAKHIAIKSVNRSVVVAPHVIIDKVASSRIFAYQELSIVDVNSSMATPCNLSIGYDPNALEVINHLRSEYSSLKFSVEMSKLYLANAGVNVSEILEQRKIPEGLSAEHLEKAKQLIHNLNVINRFKSVFQELISKTDGVIYILSKVDKYTILDMYGIEKQLYEQMARCSFRFDMDTYSIVEGRISADS</sequence>
<dbReference type="HOGENOM" id="CLU_583586_0_0_0"/>
<dbReference type="KEGG" id="din:Selin_0535"/>
<dbReference type="Gene3D" id="2.160.20.70">
    <property type="match status" value="1"/>
</dbReference>
<dbReference type="InterPro" id="IPR016098">
    <property type="entry name" value="CAP/MinC_C"/>
</dbReference>
<reference evidence="2 3" key="1">
    <citation type="submission" date="2010-12" db="EMBL/GenBank/DDBJ databases">
        <title>Complete sequence of Desulfurispirillum indicum S5.</title>
        <authorList>
            <consortium name="US DOE Joint Genome Institute"/>
            <person name="Lucas S."/>
            <person name="Copeland A."/>
            <person name="Lapidus A."/>
            <person name="Cheng J.-F."/>
            <person name="Goodwin L."/>
            <person name="Pitluck S."/>
            <person name="Chertkov O."/>
            <person name="Held B."/>
            <person name="Detter J.C."/>
            <person name="Han C."/>
            <person name="Tapia R."/>
            <person name="Land M."/>
            <person name="Hauser L."/>
            <person name="Kyrpides N."/>
            <person name="Ivanova N."/>
            <person name="Mikhailova N."/>
            <person name="Haggblom M."/>
            <person name="Rauschenbach I."/>
            <person name="Bini E."/>
            <person name="Woyke T."/>
        </authorList>
    </citation>
    <scope>NUCLEOTIDE SEQUENCE [LARGE SCALE GENOMIC DNA]</scope>
    <source>
        <strain evidence="3">ATCC BAA-1389 / DSM 22839 / S5</strain>
    </source>
</reference>
<evidence type="ECO:0000313" key="2">
    <source>
        <dbReference type="EMBL" id="ADU65283.1"/>
    </source>
</evidence>
<dbReference type="InterPro" id="IPR046866">
    <property type="entry name" value="FapA_N"/>
</dbReference>
<proteinExistence type="predicted"/>
<dbReference type="InterPro" id="IPR005646">
    <property type="entry name" value="FapA"/>
</dbReference>
<gene>
    <name evidence="2" type="ordered locus">Selin_0535</name>
</gene>
<dbReference type="Proteomes" id="UP000002572">
    <property type="component" value="Chromosome"/>
</dbReference>
<dbReference type="eggNOG" id="COG1315">
    <property type="taxonomic scope" value="Bacteria"/>
</dbReference>
<dbReference type="PANTHER" id="PTHR38032">
    <property type="entry name" value="POLYMERASE-RELATED"/>
    <property type="match status" value="1"/>
</dbReference>